<dbReference type="InterPro" id="IPR036206">
    <property type="entry name" value="ThiamineP_synth_sf"/>
</dbReference>
<evidence type="ECO:0000256" key="2">
    <source>
        <dbReference type="ARBA" id="ARBA00005165"/>
    </source>
</evidence>
<comment type="function">
    <text evidence="1 10">Condenses 4-methyl-5-(beta-hydroxyethyl)thiazole monophosphate (THZ-P) and 2-methyl-4-amino-5-hydroxymethyl pyrimidine pyrophosphate (HMP-PP) to form thiamine monophosphate (TMP).</text>
</comment>
<evidence type="ECO:0000313" key="14">
    <source>
        <dbReference type="EMBL" id="QTA85278.1"/>
    </source>
</evidence>
<dbReference type="KEGG" id="dmm:dnm_012830"/>
<evidence type="ECO:0000256" key="10">
    <source>
        <dbReference type="HAMAP-Rule" id="MF_00097"/>
    </source>
</evidence>
<dbReference type="PANTHER" id="PTHR20857:SF23">
    <property type="entry name" value="THIAMINE BIOSYNTHETIC BIFUNCTIONAL ENZYME"/>
    <property type="match status" value="1"/>
</dbReference>
<dbReference type="GO" id="GO:0004789">
    <property type="term" value="F:thiamine-phosphate diphosphorylase activity"/>
    <property type="evidence" value="ECO:0007669"/>
    <property type="project" value="UniProtKB-UniRule"/>
</dbReference>
<dbReference type="GO" id="GO:0000287">
    <property type="term" value="F:magnesium ion binding"/>
    <property type="evidence" value="ECO:0007669"/>
    <property type="project" value="UniProtKB-UniRule"/>
</dbReference>
<feature type="binding site" evidence="10">
    <location>
        <position position="140"/>
    </location>
    <ligand>
        <name>4-amino-2-methyl-5-(diphosphooxymethyl)pyrimidine</name>
        <dbReference type="ChEBI" id="CHEBI:57841"/>
    </ligand>
</feature>
<dbReference type="HAMAP" id="MF_00097">
    <property type="entry name" value="TMP_synthase"/>
    <property type="match status" value="1"/>
</dbReference>
<protein>
    <recommendedName>
        <fullName evidence="10">Thiamine-phosphate synthase</fullName>
        <shortName evidence="10">TP synthase</shortName>
        <shortName evidence="10">TPS</shortName>
        <ecNumber evidence="10">2.5.1.3</ecNumber>
    </recommendedName>
    <alternativeName>
        <fullName evidence="10">Thiamine-phosphate pyrophosphorylase</fullName>
        <shortName evidence="10">TMP pyrophosphorylase</shortName>
        <shortName evidence="10">TMP-PPase</shortName>
    </alternativeName>
</protein>
<comment type="pathway">
    <text evidence="2 10 12">Cofactor biosynthesis; thiamine diphosphate biosynthesis; thiamine phosphate from 4-amino-2-methyl-5-diphosphomethylpyrimidine and 4-methyl-5-(2-phosphoethyl)-thiazole: step 1/1.</text>
</comment>
<feature type="binding site" evidence="10">
    <location>
        <position position="73"/>
    </location>
    <ligand>
        <name>Mg(2+)</name>
        <dbReference type="ChEBI" id="CHEBI:18420"/>
    </ligand>
</feature>
<evidence type="ECO:0000256" key="5">
    <source>
        <dbReference type="ARBA" id="ARBA00022842"/>
    </source>
</evidence>
<dbReference type="AlphaFoldDB" id="A0A975BH87"/>
<name>A0A975BH87_9BACT</name>
<evidence type="ECO:0000313" key="15">
    <source>
        <dbReference type="Proteomes" id="UP000663722"/>
    </source>
</evidence>
<reference evidence="14" key="1">
    <citation type="journal article" date="2021" name="Microb. Physiol.">
        <title>Proteogenomic Insights into the Physiology of Marine, Sulfate-Reducing, Filamentous Desulfonema limicola and Desulfonema magnum.</title>
        <authorList>
            <person name="Schnaars V."/>
            <person name="Wohlbrand L."/>
            <person name="Scheve S."/>
            <person name="Hinrichs C."/>
            <person name="Reinhardt R."/>
            <person name="Rabus R."/>
        </authorList>
    </citation>
    <scope>NUCLEOTIDE SEQUENCE</scope>
    <source>
        <strain evidence="14">4be13</strain>
    </source>
</reference>
<dbReference type="SUPFAM" id="SSF51391">
    <property type="entry name" value="Thiamin phosphate synthase"/>
    <property type="match status" value="1"/>
</dbReference>
<evidence type="ECO:0000256" key="9">
    <source>
        <dbReference type="ARBA" id="ARBA00047883"/>
    </source>
</evidence>
<feature type="binding site" evidence="10">
    <location>
        <position position="111"/>
    </location>
    <ligand>
        <name>4-amino-2-methyl-5-(diphosphooxymethyl)pyrimidine</name>
        <dbReference type="ChEBI" id="CHEBI:57841"/>
    </ligand>
</feature>
<evidence type="ECO:0000256" key="1">
    <source>
        <dbReference type="ARBA" id="ARBA00003814"/>
    </source>
</evidence>
<evidence type="ECO:0000256" key="7">
    <source>
        <dbReference type="ARBA" id="ARBA00047334"/>
    </source>
</evidence>
<comment type="cofactor">
    <cofactor evidence="10">
        <name>Mg(2+)</name>
        <dbReference type="ChEBI" id="CHEBI:18420"/>
    </cofactor>
    <text evidence="10">Binds 1 Mg(2+) ion per subunit.</text>
</comment>
<evidence type="ECO:0000256" key="11">
    <source>
        <dbReference type="RuleBase" id="RU003826"/>
    </source>
</evidence>
<feature type="binding site" evidence="10">
    <location>
        <begin position="137"/>
        <end position="139"/>
    </location>
    <ligand>
        <name>2-[(2R,5Z)-2-carboxy-4-methylthiazol-5(2H)-ylidene]ethyl phosphate</name>
        <dbReference type="ChEBI" id="CHEBI:62899"/>
    </ligand>
</feature>
<keyword evidence="4 10" id="KW-0479">Metal-binding</keyword>
<dbReference type="GO" id="GO:0005737">
    <property type="term" value="C:cytoplasm"/>
    <property type="evidence" value="ECO:0007669"/>
    <property type="project" value="TreeGrafter"/>
</dbReference>
<dbReference type="Gene3D" id="3.20.20.70">
    <property type="entry name" value="Aldolase class I"/>
    <property type="match status" value="1"/>
</dbReference>
<evidence type="ECO:0000256" key="8">
    <source>
        <dbReference type="ARBA" id="ARBA00047851"/>
    </source>
</evidence>
<feature type="binding site" evidence="10">
    <location>
        <begin position="40"/>
        <end position="44"/>
    </location>
    <ligand>
        <name>4-amino-2-methyl-5-(diphosphooxymethyl)pyrimidine</name>
        <dbReference type="ChEBI" id="CHEBI:57841"/>
    </ligand>
</feature>
<evidence type="ECO:0000259" key="13">
    <source>
        <dbReference type="Pfam" id="PF02581"/>
    </source>
</evidence>
<dbReference type="RefSeq" id="WP_207681402.1">
    <property type="nucleotide sequence ID" value="NZ_CP061800.1"/>
</dbReference>
<comment type="catalytic activity">
    <reaction evidence="9 10 11">
        <text>2-[(2R,5Z)-2-carboxy-4-methylthiazol-5(2H)-ylidene]ethyl phosphate + 4-amino-2-methyl-5-(diphosphooxymethyl)pyrimidine + 2 H(+) = thiamine phosphate + CO2 + diphosphate</text>
        <dbReference type="Rhea" id="RHEA:47844"/>
        <dbReference type="ChEBI" id="CHEBI:15378"/>
        <dbReference type="ChEBI" id="CHEBI:16526"/>
        <dbReference type="ChEBI" id="CHEBI:33019"/>
        <dbReference type="ChEBI" id="CHEBI:37575"/>
        <dbReference type="ChEBI" id="CHEBI:57841"/>
        <dbReference type="ChEBI" id="CHEBI:62899"/>
        <dbReference type="EC" id="2.5.1.3"/>
    </reaction>
</comment>
<dbReference type="NCBIfam" id="TIGR00693">
    <property type="entry name" value="thiE"/>
    <property type="match status" value="1"/>
</dbReference>
<dbReference type="PANTHER" id="PTHR20857">
    <property type="entry name" value="THIAMINE-PHOSPHATE PYROPHOSPHORYLASE"/>
    <property type="match status" value="1"/>
</dbReference>
<accession>A0A975BH87</accession>
<dbReference type="GO" id="GO:0009228">
    <property type="term" value="P:thiamine biosynthetic process"/>
    <property type="evidence" value="ECO:0007669"/>
    <property type="project" value="UniProtKB-KW"/>
</dbReference>
<gene>
    <name evidence="10 14" type="primary">thiE</name>
    <name evidence="14" type="ORF">dnm_012830</name>
</gene>
<feature type="domain" description="Thiamine phosphate synthase/TenI" evidence="13">
    <location>
        <begin position="10"/>
        <end position="191"/>
    </location>
</feature>
<evidence type="ECO:0000256" key="6">
    <source>
        <dbReference type="ARBA" id="ARBA00022977"/>
    </source>
</evidence>
<keyword evidence="15" id="KW-1185">Reference proteome</keyword>
<comment type="similarity">
    <text evidence="10 11">Belongs to the thiamine-phosphate synthase family.</text>
</comment>
<proteinExistence type="inferred from homology"/>
<evidence type="ECO:0000256" key="4">
    <source>
        <dbReference type="ARBA" id="ARBA00022723"/>
    </source>
</evidence>
<dbReference type="EMBL" id="CP061800">
    <property type="protein sequence ID" value="QTA85278.1"/>
    <property type="molecule type" value="Genomic_DNA"/>
</dbReference>
<keyword evidence="6 10" id="KW-0784">Thiamine biosynthesis</keyword>
<dbReference type="FunFam" id="3.20.20.70:FF:000096">
    <property type="entry name" value="Thiamine-phosphate synthase"/>
    <property type="match status" value="1"/>
</dbReference>
<dbReference type="InterPro" id="IPR013785">
    <property type="entry name" value="Aldolase_TIM"/>
</dbReference>
<dbReference type="CDD" id="cd00564">
    <property type="entry name" value="TMP_TenI"/>
    <property type="match status" value="1"/>
</dbReference>
<evidence type="ECO:0000256" key="3">
    <source>
        <dbReference type="ARBA" id="ARBA00022679"/>
    </source>
</evidence>
<feature type="binding site" evidence="10">
    <location>
        <position position="72"/>
    </location>
    <ligand>
        <name>4-amino-2-methyl-5-(diphosphooxymethyl)pyrimidine</name>
        <dbReference type="ChEBI" id="CHEBI:57841"/>
    </ligand>
</feature>
<dbReference type="Pfam" id="PF02581">
    <property type="entry name" value="TMP-TENI"/>
    <property type="match status" value="1"/>
</dbReference>
<comment type="catalytic activity">
    <reaction evidence="7 10 11">
        <text>4-methyl-5-(2-phosphooxyethyl)-thiazole + 4-amino-2-methyl-5-(diphosphooxymethyl)pyrimidine + H(+) = thiamine phosphate + diphosphate</text>
        <dbReference type="Rhea" id="RHEA:22328"/>
        <dbReference type="ChEBI" id="CHEBI:15378"/>
        <dbReference type="ChEBI" id="CHEBI:33019"/>
        <dbReference type="ChEBI" id="CHEBI:37575"/>
        <dbReference type="ChEBI" id="CHEBI:57841"/>
        <dbReference type="ChEBI" id="CHEBI:58296"/>
        <dbReference type="EC" id="2.5.1.3"/>
    </reaction>
</comment>
<sequence>MKKKAADYSLYLVTDRGLSRGRTTPEIVQAAVRGGVTCVQLREKNCSPREFIEQAILIQKFLKEHHIPLIINDRVDVAQAVKADGVHLGQSDMPLEMAKAILKDSMIIGISAQSVQHAVEAEKKGADYIGVGTIYPTLTKDDTSSPLGTEGLREIRKNVKIPIVAIGGLNKENSGDVIQNGADGIAVVSAIVSADDPEQTARELREIITGAKTS</sequence>
<dbReference type="GO" id="GO:0009229">
    <property type="term" value="P:thiamine diphosphate biosynthetic process"/>
    <property type="evidence" value="ECO:0007669"/>
    <property type="project" value="UniProtKB-UniRule"/>
</dbReference>
<dbReference type="EC" id="2.5.1.3" evidence="10"/>
<feature type="binding site" evidence="10">
    <location>
        <position position="168"/>
    </location>
    <ligand>
        <name>2-[(2R,5Z)-2-carboxy-4-methylthiazol-5(2H)-ylidene]ethyl phosphate</name>
        <dbReference type="ChEBI" id="CHEBI:62899"/>
    </ligand>
</feature>
<dbReference type="InterPro" id="IPR022998">
    <property type="entry name" value="ThiamineP_synth_TenI"/>
</dbReference>
<feature type="binding site" evidence="10">
    <location>
        <position position="92"/>
    </location>
    <ligand>
        <name>Mg(2+)</name>
        <dbReference type="ChEBI" id="CHEBI:18420"/>
    </ligand>
</feature>
<evidence type="ECO:0000256" key="12">
    <source>
        <dbReference type="RuleBase" id="RU004253"/>
    </source>
</evidence>
<feature type="binding site" evidence="10">
    <location>
        <begin position="188"/>
        <end position="189"/>
    </location>
    <ligand>
        <name>2-[(2R,5Z)-2-carboxy-4-methylthiazol-5(2H)-ylidene]ethyl phosphate</name>
        <dbReference type="ChEBI" id="CHEBI:62899"/>
    </ligand>
</feature>
<keyword evidence="5 10" id="KW-0460">Magnesium</keyword>
<comment type="catalytic activity">
    <reaction evidence="8 10 11">
        <text>2-(2-carboxy-4-methylthiazol-5-yl)ethyl phosphate + 4-amino-2-methyl-5-(diphosphooxymethyl)pyrimidine + 2 H(+) = thiamine phosphate + CO2 + diphosphate</text>
        <dbReference type="Rhea" id="RHEA:47848"/>
        <dbReference type="ChEBI" id="CHEBI:15378"/>
        <dbReference type="ChEBI" id="CHEBI:16526"/>
        <dbReference type="ChEBI" id="CHEBI:33019"/>
        <dbReference type="ChEBI" id="CHEBI:37575"/>
        <dbReference type="ChEBI" id="CHEBI:57841"/>
        <dbReference type="ChEBI" id="CHEBI:62890"/>
        <dbReference type="EC" id="2.5.1.3"/>
    </reaction>
</comment>
<dbReference type="Proteomes" id="UP000663722">
    <property type="component" value="Chromosome"/>
</dbReference>
<keyword evidence="3 10" id="KW-0808">Transferase</keyword>
<dbReference type="InterPro" id="IPR034291">
    <property type="entry name" value="TMP_synthase"/>
</dbReference>
<organism evidence="14 15">
    <name type="scientific">Desulfonema magnum</name>
    <dbReference type="NCBI Taxonomy" id="45655"/>
    <lineage>
        <taxon>Bacteria</taxon>
        <taxon>Pseudomonadati</taxon>
        <taxon>Thermodesulfobacteriota</taxon>
        <taxon>Desulfobacteria</taxon>
        <taxon>Desulfobacterales</taxon>
        <taxon>Desulfococcaceae</taxon>
        <taxon>Desulfonema</taxon>
    </lineage>
</organism>